<accession>I3IMA7</accession>
<dbReference type="GO" id="GO:0047545">
    <property type="term" value="F:(S)-2-hydroxyglutarate dehydrogenase activity"/>
    <property type="evidence" value="ECO:0007669"/>
    <property type="project" value="TreeGrafter"/>
</dbReference>
<sequence length="409" mass="46585">MITTDILIVGGGIVGLTTARELHNRRPDLRITVLEKEASLACHTSGRNSGVLHAGFYYTPDSLKARFTAEGNKLLTDYCLQHNLAINRCGKIVVAKDEKEIEGLYELKRRGDKNGVDLELIDEKRLAELEPNAKTFNKALYSPTTSVVNPRQIVQHIADNLKGKVDILLNEQCIKREDISTVKTDTLKIKFKYLINSAGLYADKTAHQFGVGLKYTLIPFKGLYMEYKDYNLIQKHIYPVPNLGNPFLGVHFTKTVDGKVKIGPTAIPAFWRENYSSLSNFKINEFLEIFFNEAKLFCTNAFDFRKLTLEEIKKYNRKYFTEQAACLVKKIDINKFGNYLNPGIRAQLLDREKMKLVMDFVIEHGENSTHILNAVSPAFTSAFSFSKFIVDEVEKAMGHKVKEKILWKE</sequence>
<evidence type="ECO:0000313" key="7">
    <source>
        <dbReference type="EMBL" id="GAB62852.1"/>
    </source>
</evidence>
<dbReference type="eggNOG" id="COG0579">
    <property type="taxonomic scope" value="Bacteria"/>
</dbReference>
<dbReference type="SUPFAM" id="SSF51905">
    <property type="entry name" value="FAD/NAD(P)-binding domain"/>
    <property type="match status" value="1"/>
</dbReference>
<keyword evidence="3" id="KW-0274">FAD</keyword>
<evidence type="ECO:0000313" key="8">
    <source>
        <dbReference type="Proteomes" id="UP000002985"/>
    </source>
</evidence>
<gene>
    <name evidence="7" type="ORF">KSU1_C1256</name>
</gene>
<dbReference type="PANTHER" id="PTHR43104:SF2">
    <property type="entry name" value="L-2-HYDROXYGLUTARATE DEHYDROGENASE, MITOCHONDRIAL"/>
    <property type="match status" value="1"/>
</dbReference>
<evidence type="ECO:0000256" key="3">
    <source>
        <dbReference type="ARBA" id="ARBA00022827"/>
    </source>
</evidence>
<reference evidence="7 8" key="1">
    <citation type="journal article" date="2012" name="FEBS Lett.">
        <title>Anammox organism KSU-1 expresses a NirK-type copper-containing nitrite reductase instead of a NirS-type with cytochrome cd1.</title>
        <authorList>
            <person name="Hira D."/>
            <person name="Toh H."/>
            <person name="Migita C.T."/>
            <person name="Okubo H."/>
            <person name="Nishiyama T."/>
            <person name="Hattori M."/>
            <person name="Furukawa K."/>
            <person name="Fujii T."/>
        </authorList>
    </citation>
    <scope>NUCLEOTIDE SEQUENCE [LARGE SCALE GENOMIC DNA]</scope>
</reference>
<keyword evidence="2" id="KW-0285">Flavoprotein</keyword>
<comment type="cofactor">
    <cofactor evidence="1">
        <name>FAD</name>
        <dbReference type="ChEBI" id="CHEBI:57692"/>
    </cofactor>
</comment>
<comment type="similarity">
    <text evidence="5">Belongs to the L2HGDH family.</text>
</comment>
<name>I3IMA7_9BACT</name>
<dbReference type="Gene3D" id="3.30.9.10">
    <property type="entry name" value="D-Amino Acid Oxidase, subunit A, domain 2"/>
    <property type="match status" value="1"/>
</dbReference>
<evidence type="ECO:0000256" key="5">
    <source>
        <dbReference type="ARBA" id="ARBA00037941"/>
    </source>
</evidence>
<dbReference type="Gene3D" id="3.50.50.60">
    <property type="entry name" value="FAD/NAD(P)-binding domain"/>
    <property type="match status" value="1"/>
</dbReference>
<dbReference type="STRING" id="247490.KSU1_C1256"/>
<organism evidence="7 8">
    <name type="scientific">Candidatus Jettenia caeni</name>
    <dbReference type="NCBI Taxonomy" id="247490"/>
    <lineage>
        <taxon>Bacteria</taxon>
        <taxon>Pseudomonadati</taxon>
        <taxon>Planctomycetota</taxon>
        <taxon>Candidatus Brocadiia</taxon>
        <taxon>Candidatus Brocadiales</taxon>
        <taxon>Candidatus Brocadiaceae</taxon>
        <taxon>Candidatus Jettenia</taxon>
    </lineage>
</organism>
<keyword evidence="4" id="KW-0560">Oxidoreductase</keyword>
<evidence type="ECO:0000256" key="1">
    <source>
        <dbReference type="ARBA" id="ARBA00001974"/>
    </source>
</evidence>
<dbReference type="InterPro" id="IPR006076">
    <property type="entry name" value="FAD-dep_OxRdtase"/>
</dbReference>
<dbReference type="EMBL" id="BAFH01000003">
    <property type="protein sequence ID" value="GAB62852.1"/>
    <property type="molecule type" value="Genomic_DNA"/>
</dbReference>
<proteinExistence type="inferred from homology"/>
<dbReference type="GO" id="GO:0005737">
    <property type="term" value="C:cytoplasm"/>
    <property type="evidence" value="ECO:0007669"/>
    <property type="project" value="TreeGrafter"/>
</dbReference>
<dbReference type="NCBIfam" id="NF008726">
    <property type="entry name" value="PRK11728.1"/>
    <property type="match status" value="1"/>
</dbReference>
<dbReference type="InterPro" id="IPR036188">
    <property type="entry name" value="FAD/NAD-bd_sf"/>
</dbReference>
<feature type="domain" description="FAD dependent oxidoreductase" evidence="6">
    <location>
        <begin position="5"/>
        <end position="297"/>
    </location>
</feature>
<comment type="caution">
    <text evidence="7">The sequence shown here is derived from an EMBL/GenBank/DDBJ whole genome shotgun (WGS) entry which is preliminary data.</text>
</comment>
<dbReference type="Proteomes" id="UP000002985">
    <property type="component" value="Unassembled WGS sequence"/>
</dbReference>
<keyword evidence="8" id="KW-1185">Reference proteome</keyword>
<evidence type="ECO:0000256" key="2">
    <source>
        <dbReference type="ARBA" id="ARBA00022630"/>
    </source>
</evidence>
<evidence type="ECO:0000256" key="4">
    <source>
        <dbReference type="ARBA" id="ARBA00023002"/>
    </source>
</evidence>
<dbReference type="AlphaFoldDB" id="I3IMA7"/>
<dbReference type="Pfam" id="PF01266">
    <property type="entry name" value="DAO"/>
    <property type="match status" value="1"/>
</dbReference>
<dbReference type="OrthoDB" id="9801699at2"/>
<dbReference type="PANTHER" id="PTHR43104">
    <property type="entry name" value="L-2-HYDROXYGLUTARATE DEHYDROGENASE, MITOCHONDRIAL"/>
    <property type="match status" value="1"/>
</dbReference>
<protein>
    <submittedName>
        <fullName evidence="7">Oxidoreductase</fullName>
    </submittedName>
</protein>
<evidence type="ECO:0000259" key="6">
    <source>
        <dbReference type="Pfam" id="PF01266"/>
    </source>
</evidence>